<reference evidence="7 8" key="1">
    <citation type="submission" date="2018-05" db="EMBL/GenBank/DDBJ databases">
        <title>Whole genome sequencing for identification of molecular markers to develop diagnostic detection tools for the regulated plant pathogen Lachnellula willkommii.</title>
        <authorList>
            <person name="Giroux E."/>
            <person name="Bilodeau G."/>
        </authorList>
    </citation>
    <scope>NUCLEOTIDE SEQUENCE [LARGE SCALE GENOMIC DNA]</scope>
    <source>
        <strain evidence="7 8">CBS 625.97</strain>
    </source>
</reference>
<dbReference type="InterPro" id="IPR009071">
    <property type="entry name" value="HMG_box_dom"/>
</dbReference>
<dbReference type="GO" id="GO:0000978">
    <property type="term" value="F:RNA polymerase II cis-regulatory region sequence-specific DNA binding"/>
    <property type="evidence" value="ECO:0007669"/>
    <property type="project" value="TreeGrafter"/>
</dbReference>
<dbReference type="SMART" id="SM00398">
    <property type="entry name" value="HMG"/>
    <property type="match status" value="1"/>
</dbReference>
<keyword evidence="1" id="KW-0805">Transcription regulation</keyword>
<dbReference type="PROSITE" id="PS50118">
    <property type="entry name" value="HMG_BOX_2"/>
    <property type="match status" value="1"/>
</dbReference>
<keyword evidence="8" id="KW-1185">Reference proteome</keyword>
<evidence type="ECO:0000256" key="2">
    <source>
        <dbReference type="ARBA" id="ARBA00023125"/>
    </source>
</evidence>
<feature type="compositionally biased region" description="Polar residues" evidence="5">
    <location>
        <begin position="392"/>
        <end position="408"/>
    </location>
</feature>
<dbReference type="PANTHER" id="PTHR10270">
    <property type="entry name" value="SOX TRANSCRIPTION FACTOR"/>
    <property type="match status" value="1"/>
</dbReference>
<dbReference type="GO" id="GO:0000122">
    <property type="term" value="P:negative regulation of transcription by RNA polymerase II"/>
    <property type="evidence" value="ECO:0007669"/>
    <property type="project" value="TreeGrafter"/>
</dbReference>
<sequence length="681" mass="74964">MQAAVEVAPLNLSILSAPGSPVSFSADSSRRGSLRTRPEKSSEPPTPNSPRTRLTRKRAASLDLVGATRTKIGDLALDSAGTPKPSAANQTREQVCLCQPDPKIPRPRNAFILYRQHYQAQVVAQHPGLANPEISKIIGEQWREQAPEVKNEWKKLAEEEKQRHQRQYPGYRYQPRRAGKSNGVRPVSSSSADDPVRCPKCNGRYISTPSTPLTPFTPASAASNARNDRLLPPFTPSRTNEVERPHYPSQMQDARMDTPRMGPPPQQLHRRAQYPQTQQLPTHHELDEEMQLFSPSQDQKRRRFNNNAHRFNNEPPRGYSSASPISYSAPQSFGRNVPPSPYRQQQLPGPGMLARTGPMGPPPQQSPMSQHQRHQYPTRSSTFDESLRLPPLQTQLRNSTPTSAQRPDSQLDSRDSQAKSVEAMVMTIPYLNKIKVLTKISPPLPSPGPASPAQETRGAVIVIEGADKELLTETGAFITSHLSQDTSCAVKTWGTSPSRLTSISAPKAVADVEMSDGGGAAVPTPLSPIPEEKDAFVEYLRIISDWHTKSREMIKYITTSPSAPSSAKALPIAIVPAGFSLTTSDTFALSIPIEDSYAPVDHWQWMATLWRGIVGPDLTVYVSRVGREELAKFGGVEIKGDCNAIVVRVPSGEGVDEKTRRRLGFEVMEYVRGVGSGFGRS</sequence>
<dbReference type="Gene3D" id="1.10.30.10">
    <property type="entry name" value="High mobility group box domain"/>
    <property type="match status" value="1"/>
</dbReference>
<evidence type="ECO:0000313" key="7">
    <source>
        <dbReference type="EMBL" id="TVY57155.1"/>
    </source>
</evidence>
<dbReference type="PANTHER" id="PTHR10270:SF320">
    <property type="entry name" value="BOX TRANSCRIPTIONAL REGULATOR, PUTATIVE (AFU_ORTHOLOGUE AFUA_4G10820)-RELATED"/>
    <property type="match status" value="1"/>
</dbReference>
<keyword evidence="3" id="KW-0804">Transcription</keyword>
<keyword evidence="4" id="KW-0539">Nucleus</keyword>
<dbReference type="FunFam" id="1.10.30.10:FF:000041">
    <property type="entry name" value="HMG box family protein"/>
    <property type="match status" value="1"/>
</dbReference>
<evidence type="ECO:0000256" key="4">
    <source>
        <dbReference type="PROSITE-ProRule" id="PRU00267"/>
    </source>
</evidence>
<name>A0A7D8UV46_9HELO</name>
<dbReference type="Pfam" id="PF00505">
    <property type="entry name" value="HMG_box"/>
    <property type="match status" value="1"/>
</dbReference>
<dbReference type="InterPro" id="IPR050140">
    <property type="entry name" value="SRY-related_HMG-box_TF-like"/>
</dbReference>
<feature type="compositionally biased region" description="Low complexity" evidence="5">
    <location>
        <begin position="207"/>
        <end position="223"/>
    </location>
</feature>
<evidence type="ECO:0000313" key="8">
    <source>
        <dbReference type="Proteomes" id="UP000481288"/>
    </source>
</evidence>
<comment type="caution">
    <text evidence="7">The sequence shown here is derived from an EMBL/GenBank/DDBJ whole genome shotgun (WGS) entry which is preliminary data.</text>
</comment>
<dbReference type="SUPFAM" id="SSF47095">
    <property type="entry name" value="HMG-box"/>
    <property type="match status" value="1"/>
</dbReference>
<feature type="region of interest" description="Disordered" evidence="5">
    <location>
        <begin position="158"/>
        <end position="278"/>
    </location>
</feature>
<evidence type="ECO:0000256" key="3">
    <source>
        <dbReference type="ARBA" id="ARBA00023163"/>
    </source>
</evidence>
<dbReference type="OrthoDB" id="10060499at2759"/>
<keyword evidence="2 4" id="KW-0238">DNA-binding</keyword>
<dbReference type="GO" id="GO:0005634">
    <property type="term" value="C:nucleus"/>
    <property type="evidence" value="ECO:0007669"/>
    <property type="project" value="UniProtKB-UniRule"/>
</dbReference>
<dbReference type="GO" id="GO:0001228">
    <property type="term" value="F:DNA-binding transcription activator activity, RNA polymerase II-specific"/>
    <property type="evidence" value="ECO:0007669"/>
    <property type="project" value="TreeGrafter"/>
</dbReference>
<dbReference type="CDD" id="cd01389">
    <property type="entry name" value="HMG-box_ROX1-like"/>
    <property type="match status" value="1"/>
</dbReference>
<feature type="domain" description="HMG box" evidence="6">
    <location>
        <begin position="104"/>
        <end position="172"/>
    </location>
</feature>
<dbReference type="AlphaFoldDB" id="A0A7D8UV46"/>
<feature type="region of interest" description="Disordered" evidence="5">
    <location>
        <begin position="307"/>
        <end position="418"/>
    </location>
</feature>
<feature type="DNA-binding region" description="HMG box" evidence="4">
    <location>
        <begin position="104"/>
        <end position="172"/>
    </location>
</feature>
<feature type="compositionally biased region" description="Low complexity" evidence="5">
    <location>
        <begin position="319"/>
        <end position="332"/>
    </location>
</feature>
<dbReference type="EMBL" id="QGMG01000110">
    <property type="protein sequence ID" value="TVY57155.1"/>
    <property type="molecule type" value="Genomic_DNA"/>
</dbReference>
<organism evidence="7 8">
    <name type="scientific">Lachnellula cervina</name>
    <dbReference type="NCBI Taxonomy" id="1316786"/>
    <lineage>
        <taxon>Eukaryota</taxon>
        <taxon>Fungi</taxon>
        <taxon>Dikarya</taxon>
        <taxon>Ascomycota</taxon>
        <taxon>Pezizomycotina</taxon>
        <taxon>Leotiomycetes</taxon>
        <taxon>Helotiales</taxon>
        <taxon>Lachnaceae</taxon>
        <taxon>Lachnellula</taxon>
    </lineage>
</organism>
<dbReference type="Proteomes" id="UP000481288">
    <property type="component" value="Unassembled WGS sequence"/>
</dbReference>
<evidence type="ECO:0000256" key="5">
    <source>
        <dbReference type="SAM" id="MobiDB-lite"/>
    </source>
</evidence>
<dbReference type="GO" id="GO:0030154">
    <property type="term" value="P:cell differentiation"/>
    <property type="evidence" value="ECO:0007669"/>
    <property type="project" value="TreeGrafter"/>
</dbReference>
<gene>
    <name evidence="7" type="primary">RFG1</name>
    <name evidence="7" type="ORF">LCER1_G001388</name>
</gene>
<proteinExistence type="predicted"/>
<evidence type="ECO:0000256" key="1">
    <source>
        <dbReference type="ARBA" id="ARBA00023015"/>
    </source>
</evidence>
<dbReference type="InterPro" id="IPR036910">
    <property type="entry name" value="HMG_box_dom_sf"/>
</dbReference>
<accession>A0A7D8UV46</accession>
<protein>
    <submittedName>
        <fullName evidence="7">Repressor of filamentous growth 1</fullName>
    </submittedName>
</protein>
<evidence type="ECO:0000259" key="6">
    <source>
        <dbReference type="PROSITE" id="PS50118"/>
    </source>
</evidence>
<feature type="region of interest" description="Disordered" evidence="5">
    <location>
        <begin position="1"/>
        <end position="56"/>
    </location>
</feature>